<sequence>MFPLLCKFELTEIVISSQFAVFVKSGFIFETSSDTMSECEEMDRKVKLQGVTRLNRNLQSNEVLTLHYLGLPYLVLCRRPVLRLKVPLSTYNFQDGETDGIALQLIFTCPVNYPLQLPRVDLAEKRNVSTELDLKLRTEIAKALEQHLGLYMIVPVVTRVQMLLNDELRND</sequence>
<accession>A0A6J2T1K1</accession>
<dbReference type="Gene3D" id="3.10.110.10">
    <property type="entry name" value="Ubiquitin Conjugating Enzyme"/>
    <property type="match status" value="1"/>
</dbReference>
<keyword evidence="2" id="KW-1185">Reference proteome</keyword>
<gene>
    <name evidence="3" type="primary">LOC111595455</name>
</gene>
<dbReference type="Pfam" id="PF05773">
    <property type="entry name" value="RWD"/>
    <property type="match status" value="1"/>
</dbReference>
<evidence type="ECO:0000313" key="3">
    <source>
        <dbReference type="RefSeq" id="XP_030082024.1"/>
    </source>
</evidence>
<name>A0A6J2T1K1_DROHY</name>
<dbReference type="KEGG" id="dhe:111595455"/>
<dbReference type="OMA" id="WALHEEI"/>
<dbReference type="SMART" id="SM00591">
    <property type="entry name" value="RWD"/>
    <property type="match status" value="1"/>
</dbReference>
<evidence type="ECO:0000313" key="2">
    <source>
        <dbReference type="Proteomes" id="UP000504633"/>
    </source>
</evidence>
<dbReference type="InterPro" id="IPR016135">
    <property type="entry name" value="UBQ-conjugating_enzyme/RWD"/>
</dbReference>
<feature type="domain" description="RWD" evidence="1">
    <location>
        <begin position="59"/>
        <end position="167"/>
    </location>
</feature>
<organism evidence="2 3">
    <name type="scientific">Drosophila hydei</name>
    <name type="common">Fruit fly</name>
    <dbReference type="NCBI Taxonomy" id="7224"/>
    <lineage>
        <taxon>Eukaryota</taxon>
        <taxon>Metazoa</taxon>
        <taxon>Ecdysozoa</taxon>
        <taxon>Arthropoda</taxon>
        <taxon>Hexapoda</taxon>
        <taxon>Insecta</taxon>
        <taxon>Pterygota</taxon>
        <taxon>Neoptera</taxon>
        <taxon>Endopterygota</taxon>
        <taxon>Diptera</taxon>
        <taxon>Brachycera</taxon>
        <taxon>Muscomorpha</taxon>
        <taxon>Ephydroidea</taxon>
        <taxon>Drosophilidae</taxon>
        <taxon>Drosophila</taxon>
    </lineage>
</organism>
<dbReference type="GeneID" id="111595455"/>
<protein>
    <submittedName>
        <fullName evidence="3">Uncharacterized protein LOC111595455 isoform X1</fullName>
    </submittedName>
</protein>
<dbReference type="AlphaFoldDB" id="A0A6J2T1K1"/>
<dbReference type="RefSeq" id="XP_030082024.1">
    <property type="nucleotide sequence ID" value="XM_030226164.1"/>
</dbReference>
<dbReference type="InterPro" id="IPR006575">
    <property type="entry name" value="RWD_dom"/>
</dbReference>
<reference evidence="3" key="1">
    <citation type="submission" date="2025-08" db="UniProtKB">
        <authorList>
            <consortium name="RefSeq"/>
        </authorList>
    </citation>
    <scope>IDENTIFICATION</scope>
    <source>
        <strain evidence="3">15085-1641.00</strain>
        <tissue evidence="3">Whole body</tissue>
    </source>
</reference>
<evidence type="ECO:0000259" key="1">
    <source>
        <dbReference type="PROSITE" id="PS50908"/>
    </source>
</evidence>
<dbReference type="Proteomes" id="UP000504633">
    <property type="component" value="Unplaced"/>
</dbReference>
<dbReference type="SUPFAM" id="SSF54495">
    <property type="entry name" value="UBC-like"/>
    <property type="match status" value="1"/>
</dbReference>
<proteinExistence type="predicted"/>
<dbReference type="PROSITE" id="PS50908">
    <property type="entry name" value="RWD"/>
    <property type="match status" value="1"/>
</dbReference>
<dbReference type="OrthoDB" id="7841904at2759"/>